<dbReference type="EMBL" id="NGJN01000004">
    <property type="protein sequence ID" value="OZV68726.1"/>
    <property type="molecule type" value="Genomic_DNA"/>
</dbReference>
<feature type="domain" description="DinB-like" evidence="1">
    <location>
        <begin position="51"/>
        <end position="166"/>
    </location>
</feature>
<dbReference type="Proteomes" id="UP000216840">
    <property type="component" value="Unassembled WGS sequence"/>
</dbReference>
<proteinExistence type="predicted"/>
<dbReference type="RefSeq" id="WP_094968492.1">
    <property type="nucleotide sequence ID" value="NZ_NGJN01000004.1"/>
</dbReference>
<keyword evidence="3" id="KW-1185">Reference proteome</keyword>
<protein>
    <submittedName>
        <fullName evidence="2">Damage-inducible protein DinB</fullName>
    </submittedName>
</protein>
<comment type="caution">
    <text evidence="2">The sequence shown here is derived from an EMBL/GenBank/DDBJ whole genome shotgun (WGS) entry which is preliminary data.</text>
</comment>
<gene>
    <name evidence="2" type="ORF">CA834_08715</name>
</gene>
<dbReference type="InterPro" id="IPR024775">
    <property type="entry name" value="DinB-like"/>
</dbReference>
<dbReference type="OrthoDB" id="9793216at2"/>
<dbReference type="Pfam" id="PF12867">
    <property type="entry name" value="DinB_2"/>
    <property type="match status" value="1"/>
</dbReference>
<dbReference type="InterPro" id="IPR034660">
    <property type="entry name" value="DinB/YfiT-like"/>
</dbReference>
<reference evidence="2 3" key="1">
    <citation type="submission" date="2017-05" db="EMBL/GenBank/DDBJ databases">
        <title>The draft genome sequence of Idiomarina salinarum WNB302.</title>
        <authorList>
            <person name="Sun Y."/>
            <person name="Chen B."/>
            <person name="Du Z."/>
        </authorList>
    </citation>
    <scope>NUCLEOTIDE SEQUENCE [LARGE SCALE GENOMIC DNA]</scope>
    <source>
        <strain evidence="2 3">WNB302</strain>
    </source>
</reference>
<name>A0A265UTV4_9FLAO</name>
<accession>A0A265UTV4</accession>
<dbReference type="Gene3D" id="1.20.120.450">
    <property type="entry name" value="dinb family like domain"/>
    <property type="match status" value="1"/>
</dbReference>
<evidence type="ECO:0000313" key="2">
    <source>
        <dbReference type="EMBL" id="OZV68726.1"/>
    </source>
</evidence>
<dbReference type="AlphaFoldDB" id="A0A265UTV4"/>
<sequence>MITDILSSKEYSPYYQGYIEKATDQDILKGLGQNLKGVMNFYRSIPRHKQQYTYAKDKWTVKDILLHVIDTERIFAYRALRIGRNDMTEMAGFDQDDYVLSANALSRTMESLVLEYKAVRQSTISLYENFSSEDLTRIGQASGSSISVRAIGYILAGHENHHIQIIKERYL</sequence>
<dbReference type="SUPFAM" id="SSF109854">
    <property type="entry name" value="DinB/YfiT-like putative metalloenzymes"/>
    <property type="match status" value="1"/>
</dbReference>
<organism evidence="2 3">
    <name type="scientific">Winogradskyella aurantia</name>
    <dbReference type="NCBI Taxonomy" id="1915063"/>
    <lineage>
        <taxon>Bacteria</taxon>
        <taxon>Pseudomonadati</taxon>
        <taxon>Bacteroidota</taxon>
        <taxon>Flavobacteriia</taxon>
        <taxon>Flavobacteriales</taxon>
        <taxon>Flavobacteriaceae</taxon>
        <taxon>Winogradskyella</taxon>
    </lineage>
</organism>
<evidence type="ECO:0000259" key="1">
    <source>
        <dbReference type="Pfam" id="PF12867"/>
    </source>
</evidence>
<evidence type="ECO:0000313" key="3">
    <source>
        <dbReference type="Proteomes" id="UP000216840"/>
    </source>
</evidence>